<dbReference type="GO" id="GO:0016887">
    <property type="term" value="F:ATP hydrolysis activity"/>
    <property type="evidence" value="ECO:0007669"/>
    <property type="project" value="InterPro"/>
</dbReference>
<dbReference type="SFLD" id="SFLDF00027">
    <property type="entry name" value="p-type_atpase"/>
    <property type="match status" value="1"/>
</dbReference>
<sequence length="1282" mass="142542">MSTNKVGLPTASETKKISSVNYAVESDKAKTAGTALKKAAPKRGFVSSWLMCCLGERAMPRHNRMSSQTGSMRSRSWSMRQKGLSGAFCEHTWDIVQLQDNFPESSIDTADVRRSRGLATDRALLFLQRNGPNVLPAPKEMSSVELLIRQFWNLLWALLIGAATLSLLQFFLDTSEMINLYITLILYGMITVMCVVSWLEELRARKVVRGFQKLLPSSCIVIRDGMERSIEAQQLVVGDIIRIRAGNRVPADCRVLHCSELKLESSSITGEAEPIEYQAEEVAESVSVFEARNVAFNGSLCVEGDAIAIVIRVAVQTVIGQIAHLTTGQQSNESRLEMQIRKYVKFLIVLACSTALVVFFAGGIVRHWKNFIQLLSNGFLVCAIGMVPCGLPATVTSILTVIARRLASRNVYVKRLDICEALGQVAIIASDKTGTLTKNEMHVTSLWHCNKFIAGMPKKIDENLSKKLLSNYCSPLCDIFECMTVCNSASLSEINTKKSGQIASDADRPDEGDVELGAEPIVSKFSVAQKFSRSISMIGGTIHRQDTTTGRGKKKAMGSPSEVAMLNYVNALIDVEETRGRHNITFEVPFNSKRKWHLMISELSNDKKNGLKQYKLLMKGASEILSHMCSTYVDEHGQQQKLGNMELKQFEDAYTHFAERGHRVIGFATKTFSAPWDTIFDLDEGNVPLEDLTFLGMCSIMDPPREDTSEAIKQCKHSGIKVFMVTGDHHLTATAIARQIGLIEDTQKTATIQSNGIKTPPKELKKSQSFASHQQLALCVPKLMMKTLSTELPLSEAEKDYEIVHGERISRLSPLEWDTLLKKDSVVFARTTPEQKLMIVEQCQRRGQLIAMTGDGVNDAPALKRADIGISMGSGSEVAKQAADIVLVDDNFSSIVRAVEEGRVMYENIKKLLAYTMPHSFPEVWPVIINFCFGFPAGITALQILSIDLCTEILPGVSLSRELAEGDVMARPPRAMNKVLISNTLLAYSYAYTGQIQSLGCFLAYCWVFWSHGISISDLWMSALNSWKPDGETFFSNGKAFTVEQQLYIGRQACSAWQMGIVFGQFFNIWSARTRRVSLFRHGFFSNKALILALLVELALIICFVYMPGLNHFLGGAPIPWQCWAVVAAVGMFINVYNEIRNGYTTPYGEGALIMELGEESFAERLYGRRRTVQYESGSDLLGAISELAQPLVEFHKIAVHMDVKPQNYLYVLDNGRTVLKLIDFEGAQYISSSNPNESVVVGVHAFTPEYTAPEYYDPLYGQVNITSNILIFQIPTCLIRR</sequence>
<evidence type="ECO:0000256" key="4">
    <source>
        <dbReference type="ARBA" id="ARBA00022840"/>
    </source>
</evidence>
<dbReference type="InterPro" id="IPR036412">
    <property type="entry name" value="HAD-like_sf"/>
</dbReference>
<dbReference type="FunFam" id="1.20.1110.10:FF:000095">
    <property type="entry name" value="Sodium/potassium-transporting ATPase subunit alpha-1"/>
    <property type="match status" value="1"/>
</dbReference>
<proteinExistence type="predicted"/>
<dbReference type="Gene3D" id="1.10.510.10">
    <property type="entry name" value="Transferase(Phosphotransferase) domain 1"/>
    <property type="match status" value="1"/>
</dbReference>
<dbReference type="PRINTS" id="PR00119">
    <property type="entry name" value="CATATPASE"/>
</dbReference>
<reference evidence="11" key="2">
    <citation type="submission" date="2016-06" db="UniProtKB">
        <authorList>
            <consortium name="WormBaseParasite"/>
        </authorList>
    </citation>
    <scope>IDENTIFICATION</scope>
</reference>
<evidence type="ECO:0000256" key="6">
    <source>
        <dbReference type="ARBA" id="ARBA00022989"/>
    </source>
</evidence>
<feature type="transmembrane region" description="Helical" evidence="8">
    <location>
        <begin position="178"/>
        <end position="199"/>
    </location>
</feature>
<dbReference type="Pfam" id="PF00689">
    <property type="entry name" value="Cation_ATPase_C"/>
    <property type="match status" value="1"/>
</dbReference>
<dbReference type="SUPFAM" id="SSF81665">
    <property type="entry name" value="Calcium ATPase, transmembrane domain M"/>
    <property type="match status" value="1"/>
</dbReference>
<keyword evidence="4" id="KW-0067">ATP-binding</keyword>
<evidence type="ECO:0000256" key="5">
    <source>
        <dbReference type="ARBA" id="ARBA00022967"/>
    </source>
</evidence>
<keyword evidence="6 8" id="KW-1133">Transmembrane helix</keyword>
<dbReference type="InterPro" id="IPR044492">
    <property type="entry name" value="P_typ_ATPase_HD_dom"/>
</dbReference>
<dbReference type="GO" id="GO:0030007">
    <property type="term" value="P:intracellular potassium ion homeostasis"/>
    <property type="evidence" value="ECO:0007669"/>
    <property type="project" value="TreeGrafter"/>
</dbReference>
<organism evidence="10 11">
    <name type="scientific">Globodera pallida</name>
    <name type="common">Potato cyst nematode worm</name>
    <name type="synonym">Heterodera pallida</name>
    <dbReference type="NCBI Taxonomy" id="36090"/>
    <lineage>
        <taxon>Eukaryota</taxon>
        <taxon>Metazoa</taxon>
        <taxon>Ecdysozoa</taxon>
        <taxon>Nematoda</taxon>
        <taxon>Chromadorea</taxon>
        <taxon>Rhabditida</taxon>
        <taxon>Tylenchina</taxon>
        <taxon>Tylenchomorpha</taxon>
        <taxon>Tylenchoidea</taxon>
        <taxon>Heteroderidae</taxon>
        <taxon>Heteroderinae</taxon>
        <taxon>Globodera</taxon>
    </lineage>
</organism>
<dbReference type="InterPro" id="IPR018303">
    <property type="entry name" value="ATPase_P-typ_P_site"/>
</dbReference>
<dbReference type="SUPFAM" id="SSF56784">
    <property type="entry name" value="HAD-like"/>
    <property type="match status" value="1"/>
</dbReference>
<dbReference type="GO" id="GO:0005524">
    <property type="term" value="F:ATP binding"/>
    <property type="evidence" value="ECO:0007669"/>
    <property type="project" value="UniProtKB-KW"/>
</dbReference>
<protein>
    <submittedName>
        <fullName evidence="11">Cation_ATPase_N domain-containing protein</fullName>
    </submittedName>
</protein>
<dbReference type="Gene3D" id="3.40.1110.10">
    <property type="entry name" value="Calcium-transporting ATPase, cytoplasmic domain N"/>
    <property type="match status" value="1"/>
</dbReference>
<dbReference type="GO" id="GO:0006883">
    <property type="term" value="P:intracellular sodium ion homeostasis"/>
    <property type="evidence" value="ECO:0007669"/>
    <property type="project" value="TreeGrafter"/>
</dbReference>
<dbReference type="Pfam" id="PF00702">
    <property type="entry name" value="Hydrolase"/>
    <property type="match status" value="1"/>
</dbReference>
<evidence type="ECO:0000256" key="2">
    <source>
        <dbReference type="ARBA" id="ARBA00022692"/>
    </source>
</evidence>
<feature type="transmembrane region" description="Helical" evidence="8">
    <location>
        <begin position="343"/>
        <end position="365"/>
    </location>
</feature>
<evidence type="ECO:0000256" key="7">
    <source>
        <dbReference type="ARBA" id="ARBA00023136"/>
    </source>
</evidence>
<dbReference type="PANTHER" id="PTHR43294">
    <property type="entry name" value="SODIUM/POTASSIUM-TRANSPORTING ATPASE SUBUNIT ALPHA"/>
    <property type="match status" value="1"/>
</dbReference>
<dbReference type="SUPFAM" id="SSF56112">
    <property type="entry name" value="Protein kinase-like (PK-like)"/>
    <property type="match status" value="1"/>
</dbReference>
<dbReference type="Pfam" id="PF00122">
    <property type="entry name" value="E1-E2_ATPase"/>
    <property type="match status" value="1"/>
</dbReference>
<dbReference type="SUPFAM" id="SSF81653">
    <property type="entry name" value="Calcium ATPase, transduction domain A"/>
    <property type="match status" value="1"/>
</dbReference>
<dbReference type="Pfam" id="PF00690">
    <property type="entry name" value="Cation_ATPase_N"/>
    <property type="match status" value="1"/>
</dbReference>
<dbReference type="InterPro" id="IPR059000">
    <property type="entry name" value="ATPase_P-type_domA"/>
</dbReference>
<feature type="transmembrane region" description="Helical" evidence="8">
    <location>
        <begin position="377"/>
        <end position="402"/>
    </location>
</feature>
<evidence type="ECO:0000313" key="11">
    <source>
        <dbReference type="WBParaSite" id="GPLIN_000517900"/>
    </source>
</evidence>
<dbReference type="PROSITE" id="PS00154">
    <property type="entry name" value="ATPASE_E1_E2"/>
    <property type="match status" value="1"/>
</dbReference>
<comment type="subcellular location">
    <subcellularLocation>
        <location evidence="1">Membrane</location>
        <topology evidence="1">Multi-pass membrane protein</topology>
    </subcellularLocation>
</comment>
<dbReference type="Gene3D" id="1.20.1110.10">
    <property type="entry name" value="Calcium-transporting ATPase, transmembrane domain"/>
    <property type="match status" value="1"/>
</dbReference>
<keyword evidence="7 8" id="KW-0472">Membrane</keyword>
<dbReference type="Proteomes" id="UP000050741">
    <property type="component" value="Unassembled WGS sequence"/>
</dbReference>
<dbReference type="Gene3D" id="3.40.50.1000">
    <property type="entry name" value="HAD superfamily/HAD-like"/>
    <property type="match status" value="1"/>
</dbReference>
<dbReference type="GO" id="GO:1990573">
    <property type="term" value="P:potassium ion import across plasma membrane"/>
    <property type="evidence" value="ECO:0007669"/>
    <property type="project" value="TreeGrafter"/>
</dbReference>
<dbReference type="InterPro" id="IPR011009">
    <property type="entry name" value="Kinase-like_dom_sf"/>
</dbReference>
<feature type="transmembrane region" description="Helical" evidence="8">
    <location>
        <begin position="151"/>
        <end position="172"/>
    </location>
</feature>
<evidence type="ECO:0000313" key="10">
    <source>
        <dbReference type="Proteomes" id="UP000050741"/>
    </source>
</evidence>
<dbReference type="PANTHER" id="PTHR43294:SF5">
    <property type="entry name" value="CATION-TRANSPORTING P-TYPE ATPASE N-TERMINAL DOMAIN-CONTAINING PROTEIN"/>
    <property type="match status" value="1"/>
</dbReference>
<feature type="transmembrane region" description="Helical" evidence="8">
    <location>
        <begin position="1089"/>
        <end position="1107"/>
    </location>
</feature>
<dbReference type="Pfam" id="PF13246">
    <property type="entry name" value="Cation_ATPase"/>
    <property type="match status" value="1"/>
</dbReference>
<dbReference type="InterPro" id="IPR006068">
    <property type="entry name" value="ATPase_P-typ_cation-transptr_C"/>
</dbReference>
<keyword evidence="5" id="KW-1278">Translocase</keyword>
<dbReference type="GO" id="GO:1902600">
    <property type="term" value="P:proton transmembrane transport"/>
    <property type="evidence" value="ECO:0007669"/>
    <property type="project" value="TreeGrafter"/>
</dbReference>
<dbReference type="Gene3D" id="2.70.150.10">
    <property type="entry name" value="Calcium-transporting ATPase, cytoplasmic transduction domain A"/>
    <property type="match status" value="1"/>
</dbReference>
<dbReference type="GO" id="GO:0005391">
    <property type="term" value="F:P-type sodium:potassium-exchanging transporter activity"/>
    <property type="evidence" value="ECO:0007669"/>
    <property type="project" value="TreeGrafter"/>
</dbReference>
<evidence type="ECO:0000256" key="1">
    <source>
        <dbReference type="ARBA" id="ARBA00004141"/>
    </source>
</evidence>
<keyword evidence="10" id="KW-1185">Reference proteome</keyword>
<dbReference type="InterPro" id="IPR023214">
    <property type="entry name" value="HAD_sf"/>
</dbReference>
<evidence type="ECO:0000256" key="8">
    <source>
        <dbReference type="SAM" id="Phobius"/>
    </source>
</evidence>
<reference evidence="10" key="1">
    <citation type="submission" date="2014-05" db="EMBL/GenBank/DDBJ databases">
        <title>The genome and life-stage specific transcriptomes of Globodera pallida elucidate key aspects of plant parasitism by a cyst nematode.</title>
        <authorList>
            <person name="Cotton J.A."/>
            <person name="Lilley C.J."/>
            <person name="Jones L.M."/>
            <person name="Kikuchi T."/>
            <person name="Reid A.J."/>
            <person name="Thorpe P."/>
            <person name="Tsai I.J."/>
            <person name="Beasley H."/>
            <person name="Blok V."/>
            <person name="Cock P.J.A."/>
            <person name="Van den Akker S.E."/>
            <person name="Holroyd N."/>
            <person name="Hunt M."/>
            <person name="Mantelin S."/>
            <person name="Naghra H."/>
            <person name="Pain A."/>
            <person name="Palomares-Rius J.E."/>
            <person name="Zarowiecki M."/>
            <person name="Berriman M."/>
            <person name="Jones J.T."/>
            <person name="Urwin P.E."/>
        </authorList>
    </citation>
    <scope>NUCLEOTIDE SEQUENCE [LARGE SCALE GENOMIC DNA]</scope>
    <source>
        <strain evidence="10">Lindley</strain>
    </source>
</reference>
<name>A0A183BX40_GLOPA</name>
<accession>A0A183BX40</accession>
<dbReference type="SFLD" id="SFLDS00003">
    <property type="entry name" value="Haloacid_Dehalogenase"/>
    <property type="match status" value="1"/>
</dbReference>
<evidence type="ECO:0000259" key="9">
    <source>
        <dbReference type="SMART" id="SM00831"/>
    </source>
</evidence>
<dbReference type="GO" id="GO:0005886">
    <property type="term" value="C:plasma membrane"/>
    <property type="evidence" value="ECO:0007669"/>
    <property type="project" value="TreeGrafter"/>
</dbReference>
<dbReference type="InterPro" id="IPR050510">
    <property type="entry name" value="Cation_transp_ATPase_P-type"/>
</dbReference>
<dbReference type="NCBIfam" id="TIGR01494">
    <property type="entry name" value="ATPase_P-type"/>
    <property type="match status" value="2"/>
</dbReference>
<dbReference type="SUPFAM" id="SSF81660">
    <property type="entry name" value="Metal cation-transporting ATPase, ATP-binding domain N"/>
    <property type="match status" value="1"/>
</dbReference>
<dbReference type="PRINTS" id="PR00121">
    <property type="entry name" value="NAKATPASE"/>
</dbReference>
<keyword evidence="2 8" id="KW-0812">Transmembrane</keyword>
<dbReference type="InterPro" id="IPR023298">
    <property type="entry name" value="ATPase_P-typ_TM_dom_sf"/>
</dbReference>
<dbReference type="InterPro" id="IPR001757">
    <property type="entry name" value="P_typ_ATPase"/>
</dbReference>
<dbReference type="InterPro" id="IPR004014">
    <property type="entry name" value="ATPase_P-typ_cation-transptr_N"/>
</dbReference>
<evidence type="ECO:0000256" key="3">
    <source>
        <dbReference type="ARBA" id="ARBA00022741"/>
    </source>
</evidence>
<dbReference type="SFLD" id="SFLDG00002">
    <property type="entry name" value="C1.7:_P-type_atpase_like"/>
    <property type="match status" value="1"/>
</dbReference>
<dbReference type="SMART" id="SM00831">
    <property type="entry name" value="Cation_ATPase_N"/>
    <property type="match status" value="1"/>
</dbReference>
<dbReference type="InterPro" id="IPR008250">
    <property type="entry name" value="ATPase_P-typ_transduc_dom_A_sf"/>
</dbReference>
<keyword evidence="3" id="KW-0547">Nucleotide-binding</keyword>
<feature type="transmembrane region" description="Helical" evidence="8">
    <location>
        <begin position="1119"/>
        <end position="1137"/>
    </location>
</feature>
<dbReference type="WBParaSite" id="GPLIN_000517900">
    <property type="protein sequence ID" value="GPLIN_000517900"/>
    <property type="gene ID" value="GPLIN_000517900"/>
</dbReference>
<dbReference type="InterPro" id="IPR023299">
    <property type="entry name" value="ATPase_P-typ_cyto_dom_N"/>
</dbReference>
<feature type="domain" description="Cation-transporting P-type ATPase N-terminal" evidence="9">
    <location>
        <begin position="103"/>
        <end position="171"/>
    </location>
</feature>
<dbReference type="GO" id="GO:0036376">
    <property type="term" value="P:sodium ion export across plasma membrane"/>
    <property type="evidence" value="ECO:0007669"/>
    <property type="project" value="TreeGrafter"/>
</dbReference>